<dbReference type="RefSeq" id="WP_229486678.1">
    <property type="nucleotide sequence ID" value="NZ_JAIVFQ010000035.1"/>
</dbReference>
<feature type="transmembrane region" description="Helical" evidence="1">
    <location>
        <begin position="36"/>
        <end position="54"/>
    </location>
</feature>
<comment type="caution">
    <text evidence="2">The sequence shown here is derived from an EMBL/GenBank/DDBJ whole genome shotgun (WGS) entry which is preliminary data.</text>
</comment>
<proteinExistence type="predicted"/>
<organism evidence="2 3">
    <name type="scientific">Nostoc favosum CHAB5714</name>
    <dbReference type="NCBI Taxonomy" id="2780399"/>
    <lineage>
        <taxon>Bacteria</taxon>
        <taxon>Bacillati</taxon>
        <taxon>Cyanobacteriota</taxon>
        <taxon>Cyanophyceae</taxon>
        <taxon>Nostocales</taxon>
        <taxon>Nostocaceae</taxon>
        <taxon>Nostoc</taxon>
        <taxon>Nostoc favosum</taxon>
    </lineage>
</organism>
<keyword evidence="3" id="KW-1185">Reference proteome</keyword>
<reference evidence="2 3" key="1">
    <citation type="journal article" date="2021" name="Microorganisms">
        <title>Genome Evolution of Filamentous Cyanobacterium Nostoc Species: From Facultative Symbiosis to Free Living.</title>
        <authorList>
            <person name="Huo D."/>
            <person name="Li H."/>
            <person name="Cai F."/>
            <person name="Guo X."/>
            <person name="Qiao Z."/>
            <person name="Wang W."/>
            <person name="Yu G."/>
            <person name="Li R."/>
        </authorList>
    </citation>
    <scope>NUCLEOTIDE SEQUENCE [LARGE SCALE GENOMIC DNA]</scope>
    <source>
        <strain evidence="2 3">CHAB 5714</strain>
    </source>
</reference>
<gene>
    <name evidence="2" type="ORF">LC586_21315</name>
</gene>
<keyword evidence="1" id="KW-1133">Transmembrane helix</keyword>
<protein>
    <submittedName>
        <fullName evidence="2">Uncharacterized protein</fullName>
    </submittedName>
</protein>
<keyword evidence="1" id="KW-0472">Membrane</keyword>
<evidence type="ECO:0000313" key="3">
    <source>
        <dbReference type="Proteomes" id="UP001199525"/>
    </source>
</evidence>
<evidence type="ECO:0000256" key="1">
    <source>
        <dbReference type="SAM" id="Phobius"/>
    </source>
</evidence>
<name>A0ABS8IBY4_9NOSO</name>
<sequence>MPTQKTRNYSRYVNDGKEEDAMNRVSTRGDRKNDRISILFTISVLLGAIASAAVSPKITKAPGRILIALVHNTSSFEFIVDSLGTMKLKVKYKS</sequence>
<dbReference type="Proteomes" id="UP001199525">
    <property type="component" value="Unassembled WGS sequence"/>
</dbReference>
<keyword evidence="1" id="KW-0812">Transmembrane</keyword>
<accession>A0ABS8IBY4</accession>
<dbReference type="EMBL" id="JAIVFQ010000035">
    <property type="protein sequence ID" value="MCC5601674.1"/>
    <property type="molecule type" value="Genomic_DNA"/>
</dbReference>
<evidence type="ECO:0000313" key="2">
    <source>
        <dbReference type="EMBL" id="MCC5601674.1"/>
    </source>
</evidence>